<dbReference type="EMBL" id="GBXM01087226">
    <property type="protein sequence ID" value="JAH21351.1"/>
    <property type="molecule type" value="Transcribed_RNA"/>
</dbReference>
<evidence type="ECO:0000313" key="1">
    <source>
        <dbReference type="EMBL" id="JAH21351.1"/>
    </source>
</evidence>
<reference evidence="1" key="2">
    <citation type="journal article" date="2015" name="Fish Shellfish Immunol.">
        <title>Early steps in the European eel (Anguilla anguilla)-Vibrio vulnificus interaction in the gills: Role of the RtxA13 toxin.</title>
        <authorList>
            <person name="Callol A."/>
            <person name="Pajuelo D."/>
            <person name="Ebbesson L."/>
            <person name="Teles M."/>
            <person name="MacKenzie S."/>
            <person name="Amaro C."/>
        </authorList>
    </citation>
    <scope>NUCLEOTIDE SEQUENCE</scope>
</reference>
<sequence>MSLLLLFPSSCIYSDAGYTGDGLLSISSASLPL</sequence>
<proteinExistence type="predicted"/>
<organism evidence="1">
    <name type="scientific">Anguilla anguilla</name>
    <name type="common">European freshwater eel</name>
    <name type="synonym">Muraena anguilla</name>
    <dbReference type="NCBI Taxonomy" id="7936"/>
    <lineage>
        <taxon>Eukaryota</taxon>
        <taxon>Metazoa</taxon>
        <taxon>Chordata</taxon>
        <taxon>Craniata</taxon>
        <taxon>Vertebrata</taxon>
        <taxon>Euteleostomi</taxon>
        <taxon>Actinopterygii</taxon>
        <taxon>Neopterygii</taxon>
        <taxon>Teleostei</taxon>
        <taxon>Anguilliformes</taxon>
        <taxon>Anguillidae</taxon>
        <taxon>Anguilla</taxon>
    </lineage>
</organism>
<accession>A0A0E9QWN6</accession>
<reference evidence="1" key="1">
    <citation type="submission" date="2014-11" db="EMBL/GenBank/DDBJ databases">
        <authorList>
            <person name="Amaro Gonzalez C."/>
        </authorList>
    </citation>
    <scope>NUCLEOTIDE SEQUENCE</scope>
</reference>
<protein>
    <submittedName>
        <fullName evidence="1">Uncharacterized protein</fullName>
    </submittedName>
</protein>
<dbReference type="AlphaFoldDB" id="A0A0E9QWN6"/>
<name>A0A0E9QWN6_ANGAN</name>